<evidence type="ECO:0000313" key="3">
    <source>
        <dbReference type="Proteomes" id="UP001336835"/>
    </source>
</evidence>
<evidence type="ECO:0000313" key="2">
    <source>
        <dbReference type="EMBL" id="MEE1945653.1"/>
    </source>
</evidence>
<keyword evidence="2" id="KW-0808">Transferase</keyword>
<sequence>MIKDRPIRLVQWLMLAAEKYLLSKFSKIVFLDAPVIKTEVATLLVMNHFSFNDGPMMHFLCRKVLKKEFKVMVLEEQMRNFKPLKYIGCFSVDKKSKSIVDSLNYAASLLSDPKNMLGIFPQGGVYSQHLDRIHFEQGLDRILKKNKQPIQVVFAVVLLDFLANFKPKANVYLMDYAGQQDAAAMEEAYNAFYQSCKQTQRKQYNPPAYTYEVSKTS</sequence>
<organism evidence="2 3">
    <name type="scientific">Pedobacter albus</name>
    <dbReference type="NCBI Taxonomy" id="3113905"/>
    <lineage>
        <taxon>Bacteria</taxon>
        <taxon>Pseudomonadati</taxon>
        <taxon>Bacteroidota</taxon>
        <taxon>Sphingobacteriia</taxon>
        <taxon>Sphingobacteriales</taxon>
        <taxon>Sphingobacteriaceae</taxon>
        <taxon>Pedobacter</taxon>
    </lineage>
</organism>
<accession>A0ABU7I880</accession>
<dbReference type="RefSeq" id="WP_330107991.1">
    <property type="nucleotide sequence ID" value="NZ_JAZDQT010000002.1"/>
</dbReference>
<keyword evidence="2" id="KW-0012">Acyltransferase</keyword>
<dbReference type="EMBL" id="JAZDQT010000002">
    <property type="protein sequence ID" value="MEE1945653.1"/>
    <property type="molecule type" value="Genomic_DNA"/>
</dbReference>
<dbReference type="CDD" id="cd06551">
    <property type="entry name" value="LPLAT"/>
    <property type="match status" value="1"/>
</dbReference>
<dbReference type="Pfam" id="PF01553">
    <property type="entry name" value="Acyltransferase"/>
    <property type="match status" value="1"/>
</dbReference>
<protein>
    <submittedName>
        <fullName evidence="2">Lysophospholipid acyltransferase family protein</fullName>
    </submittedName>
</protein>
<dbReference type="GO" id="GO:0016746">
    <property type="term" value="F:acyltransferase activity"/>
    <property type="evidence" value="ECO:0007669"/>
    <property type="project" value="UniProtKB-KW"/>
</dbReference>
<proteinExistence type="predicted"/>
<reference evidence="2 3" key="1">
    <citation type="submission" date="2024-01" db="EMBL/GenBank/DDBJ databases">
        <title>Pedobacter sp. nov., isolated from fresh soil.</title>
        <authorList>
            <person name="Le N.T.T."/>
        </authorList>
    </citation>
    <scope>NUCLEOTIDE SEQUENCE [LARGE SCALE GENOMIC DNA]</scope>
    <source>
        <strain evidence="2 3">KR3-3</strain>
    </source>
</reference>
<dbReference type="SMART" id="SM00563">
    <property type="entry name" value="PlsC"/>
    <property type="match status" value="1"/>
</dbReference>
<comment type="caution">
    <text evidence="2">The sequence shown here is derived from an EMBL/GenBank/DDBJ whole genome shotgun (WGS) entry which is preliminary data.</text>
</comment>
<dbReference type="InterPro" id="IPR002123">
    <property type="entry name" value="Plipid/glycerol_acylTrfase"/>
</dbReference>
<evidence type="ECO:0000259" key="1">
    <source>
        <dbReference type="SMART" id="SM00563"/>
    </source>
</evidence>
<gene>
    <name evidence="2" type="ORF">VRU48_11095</name>
</gene>
<keyword evidence="3" id="KW-1185">Reference proteome</keyword>
<name>A0ABU7I880_9SPHI</name>
<dbReference type="Proteomes" id="UP001336835">
    <property type="component" value="Unassembled WGS sequence"/>
</dbReference>
<dbReference type="SUPFAM" id="SSF69593">
    <property type="entry name" value="Glycerol-3-phosphate (1)-acyltransferase"/>
    <property type="match status" value="1"/>
</dbReference>
<feature type="domain" description="Phospholipid/glycerol acyltransferase" evidence="1">
    <location>
        <begin position="42"/>
        <end position="158"/>
    </location>
</feature>